<dbReference type="STRING" id="1140003.OMY_02206"/>
<comment type="caution">
    <text evidence="4">The sequence shown here is derived from an EMBL/GenBank/DDBJ whole genome shotgun (WGS) entry which is preliminary data.</text>
</comment>
<gene>
    <name evidence="4" type="ORF">I573_01136</name>
</gene>
<dbReference type="InterPro" id="IPR003439">
    <property type="entry name" value="ABC_transporter-like_ATP-bd"/>
</dbReference>
<proteinExistence type="predicted"/>
<dbReference type="CDD" id="cd03221">
    <property type="entry name" value="ABCF_EF-3"/>
    <property type="match status" value="2"/>
</dbReference>
<dbReference type="AlphaFoldDB" id="S0P231"/>
<dbReference type="PROSITE" id="PS00211">
    <property type="entry name" value="ABC_TRANSPORTER_1"/>
    <property type="match status" value="1"/>
</dbReference>
<dbReference type="NCBIfam" id="NF000355">
    <property type="entry name" value="ribo_prot_ABC_F"/>
    <property type="match status" value="1"/>
</dbReference>
<evidence type="ECO:0000313" key="4">
    <source>
        <dbReference type="EMBL" id="EOT84235.1"/>
    </source>
</evidence>
<protein>
    <recommendedName>
        <fullName evidence="3">ABC transporter domain-containing protein</fullName>
    </recommendedName>
</protein>
<evidence type="ECO:0000313" key="5">
    <source>
        <dbReference type="Proteomes" id="UP000015961"/>
    </source>
</evidence>
<sequence>MSSIEFKQVTFGFDLQEENLFDHIDLTIQTDWKLGLIGRNGRGKTTLLNLLLDKYPYQGVIHTTKTFVYFPQTVSDPTQLTQFIIEKLMPSELWQVKRELNLLQVDPDILWRPFHSLSGGEQTKVLLALLFSDDTQFPLIDEPTNHLDKQARKHVSTYLKQKKQGFLLVSHDREFVDEVVDHIVSIERHQLVLYQGNFTVYEQEKAKRDAYEQAQNEKLKKEIYRLQETAAEKARWASNREKDKTKAKRGFIDSEDRRVNKGAVGADAARTMKRSKAIVKRIEDQAIQKETLLKDIETVDTLVMHPKPTHHETLIEVKHLQLLHDGVPLFSPISFTLKKGERIAITGRNGSGKSSLLAAILGTFTGEIIGEIKCAHGILFSLIRQLYEDNHGSLEAFAENQKCAYQELLHNLKKLGLERENFIQPIETMSMGQRKRVEVARSLLEEAHVFIWDEPLNYLDVFNHQQLEQVILATRPTMLFIEHDSRFIDTIATKIIDLDQERD</sequence>
<evidence type="ECO:0000256" key="2">
    <source>
        <dbReference type="ARBA" id="ARBA00022840"/>
    </source>
</evidence>
<dbReference type="PROSITE" id="PS50893">
    <property type="entry name" value="ABC_TRANSPORTER_2"/>
    <property type="match status" value="2"/>
</dbReference>
<feature type="domain" description="ABC transporter" evidence="3">
    <location>
        <begin position="4"/>
        <end position="213"/>
    </location>
</feature>
<dbReference type="Proteomes" id="UP000015961">
    <property type="component" value="Unassembled WGS sequence"/>
</dbReference>
<dbReference type="Gene3D" id="3.40.50.300">
    <property type="entry name" value="P-loop containing nucleotide triphosphate hydrolases"/>
    <property type="match status" value="2"/>
</dbReference>
<reference evidence="4 5" key="1">
    <citation type="submission" date="2013-03" db="EMBL/GenBank/DDBJ databases">
        <title>The Genome Sequence of Enterococcus sulfureus ATCC_49903 (PacBio/Illumina hybrid assembly).</title>
        <authorList>
            <consortium name="The Broad Institute Genomics Platform"/>
            <consortium name="The Broad Institute Genome Sequencing Center for Infectious Disease"/>
            <person name="Earl A."/>
            <person name="Russ C."/>
            <person name="Gilmore M."/>
            <person name="Surin D."/>
            <person name="Walker B."/>
            <person name="Young S."/>
            <person name="Zeng Q."/>
            <person name="Gargeya S."/>
            <person name="Fitzgerald M."/>
            <person name="Haas B."/>
            <person name="Abouelleil A."/>
            <person name="Allen A.W."/>
            <person name="Alvarado L."/>
            <person name="Arachchi H.M."/>
            <person name="Berlin A.M."/>
            <person name="Chapman S.B."/>
            <person name="Gainer-Dewar J."/>
            <person name="Goldberg J."/>
            <person name="Griggs A."/>
            <person name="Gujja S."/>
            <person name="Hansen M."/>
            <person name="Howarth C."/>
            <person name="Imamovic A."/>
            <person name="Ireland A."/>
            <person name="Larimer J."/>
            <person name="McCowan C."/>
            <person name="Murphy C."/>
            <person name="Pearson M."/>
            <person name="Poon T.W."/>
            <person name="Priest M."/>
            <person name="Roberts A."/>
            <person name="Saif S."/>
            <person name="Shea T."/>
            <person name="Sisk P."/>
            <person name="Sykes S."/>
            <person name="Wortman J."/>
            <person name="Nusbaum C."/>
            <person name="Birren B."/>
        </authorList>
    </citation>
    <scope>NUCLEOTIDE SEQUENCE [LARGE SCALE GENOMIC DNA]</scope>
    <source>
        <strain evidence="4 5">ATCC 49903</strain>
    </source>
</reference>
<accession>S0P231</accession>
<feature type="domain" description="ABC transporter" evidence="3">
    <location>
        <begin position="315"/>
        <end position="502"/>
    </location>
</feature>
<dbReference type="SUPFAM" id="SSF52540">
    <property type="entry name" value="P-loop containing nucleoside triphosphate hydrolases"/>
    <property type="match status" value="2"/>
</dbReference>
<dbReference type="OrthoDB" id="9762369at2"/>
<keyword evidence="5" id="KW-1185">Reference proteome</keyword>
<dbReference type="InterPro" id="IPR003593">
    <property type="entry name" value="AAA+_ATPase"/>
</dbReference>
<dbReference type="Pfam" id="PF00005">
    <property type="entry name" value="ABC_tran"/>
    <property type="match status" value="2"/>
</dbReference>
<dbReference type="InterPro" id="IPR027417">
    <property type="entry name" value="P-loop_NTPase"/>
</dbReference>
<evidence type="ECO:0000256" key="1">
    <source>
        <dbReference type="ARBA" id="ARBA00022741"/>
    </source>
</evidence>
<dbReference type="GO" id="GO:0005524">
    <property type="term" value="F:ATP binding"/>
    <property type="evidence" value="ECO:0007669"/>
    <property type="project" value="UniProtKB-KW"/>
</dbReference>
<name>S0P231_9ENTE</name>
<evidence type="ECO:0000259" key="3">
    <source>
        <dbReference type="PROSITE" id="PS50893"/>
    </source>
</evidence>
<keyword evidence="2" id="KW-0067">ATP-binding</keyword>
<organism evidence="4 5">
    <name type="scientific">Enterococcus sulfureus ATCC 49903</name>
    <dbReference type="NCBI Taxonomy" id="1140003"/>
    <lineage>
        <taxon>Bacteria</taxon>
        <taxon>Bacillati</taxon>
        <taxon>Bacillota</taxon>
        <taxon>Bacilli</taxon>
        <taxon>Lactobacillales</taxon>
        <taxon>Enterococcaceae</taxon>
        <taxon>Enterococcus</taxon>
    </lineage>
</organism>
<dbReference type="eggNOG" id="COG0488">
    <property type="taxonomic scope" value="Bacteria"/>
</dbReference>
<dbReference type="RefSeq" id="WP_016186622.1">
    <property type="nucleotide sequence ID" value="NZ_ASWO01000004.1"/>
</dbReference>
<dbReference type="EMBL" id="ASWO01000004">
    <property type="protein sequence ID" value="EOT84235.1"/>
    <property type="molecule type" value="Genomic_DNA"/>
</dbReference>
<dbReference type="PANTHER" id="PTHR42855">
    <property type="entry name" value="ABC TRANSPORTER ATP-BINDING SUBUNIT"/>
    <property type="match status" value="1"/>
</dbReference>
<dbReference type="PATRIC" id="fig|1140003.3.peg.2118"/>
<dbReference type="InterPro" id="IPR051309">
    <property type="entry name" value="ABCF_ATPase"/>
</dbReference>
<dbReference type="GO" id="GO:0016887">
    <property type="term" value="F:ATP hydrolysis activity"/>
    <property type="evidence" value="ECO:0007669"/>
    <property type="project" value="InterPro"/>
</dbReference>
<dbReference type="InterPro" id="IPR017871">
    <property type="entry name" value="ABC_transporter-like_CS"/>
</dbReference>
<dbReference type="PANTHER" id="PTHR42855:SF2">
    <property type="entry name" value="DRUG RESISTANCE ABC TRANSPORTER,ATP-BINDING PROTEIN"/>
    <property type="match status" value="1"/>
</dbReference>
<dbReference type="SMART" id="SM00382">
    <property type="entry name" value="AAA"/>
    <property type="match status" value="2"/>
</dbReference>
<keyword evidence="1" id="KW-0547">Nucleotide-binding</keyword>